<dbReference type="Proteomes" id="UP000631114">
    <property type="component" value="Unassembled WGS sequence"/>
</dbReference>
<organism evidence="3 4">
    <name type="scientific">Coptis chinensis</name>
    <dbReference type="NCBI Taxonomy" id="261450"/>
    <lineage>
        <taxon>Eukaryota</taxon>
        <taxon>Viridiplantae</taxon>
        <taxon>Streptophyta</taxon>
        <taxon>Embryophyta</taxon>
        <taxon>Tracheophyta</taxon>
        <taxon>Spermatophyta</taxon>
        <taxon>Magnoliopsida</taxon>
        <taxon>Ranunculales</taxon>
        <taxon>Ranunculaceae</taxon>
        <taxon>Coptidoideae</taxon>
        <taxon>Coptis</taxon>
    </lineage>
</organism>
<feature type="transmembrane region" description="Helical" evidence="2">
    <location>
        <begin position="21"/>
        <end position="40"/>
    </location>
</feature>
<evidence type="ECO:0000313" key="3">
    <source>
        <dbReference type="EMBL" id="KAF9607849.1"/>
    </source>
</evidence>
<feature type="region of interest" description="Disordered" evidence="1">
    <location>
        <begin position="67"/>
        <end position="97"/>
    </location>
</feature>
<accession>A0A835HZS0</accession>
<gene>
    <name evidence="3" type="ORF">IFM89_002834</name>
</gene>
<keyword evidence="2" id="KW-0472">Membrane</keyword>
<keyword evidence="2" id="KW-1133">Transmembrane helix</keyword>
<comment type="caution">
    <text evidence="3">The sequence shown here is derived from an EMBL/GenBank/DDBJ whole genome shotgun (WGS) entry which is preliminary data.</text>
</comment>
<keyword evidence="2" id="KW-0812">Transmembrane</keyword>
<sequence>MDKKGVVTLSRTGSVSTIARIYNVMITLVTLFSLVVQWTVALPTRKGLPLSALPAVPDRDGRLYVRFGGPSDAEEGTKARDATGQYNTGSADEARKA</sequence>
<dbReference type="EMBL" id="JADFTS010000004">
    <property type="protein sequence ID" value="KAF9607849.1"/>
    <property type="molecule type" value="Genomic_DNA"/>
</dbReference>
<protein>
    <submittedName>
        <fullName evidence="3">Uncharacterized protein</fullName>
    </submittedName>
</protein>
<evidence type="ECO:0000256" key="1">
    <source>
        <dbReference type="SAM" id="MobiDB-lite"/>
    </source>
</evidence>
<proteinExistence type="predicted"/>
<keyword evidence="4" id="KW-1185">Reference proteome</keyword>
<dbReference type="AlphaFoldDB" id="A0A835HZS0"/>
<name>A0A835HZS0_9MAGN</name>
<reference evidence="3 4" key="1">
    <citation type="submission" date="2020-10" db="EMBL/GenBank/DDBJ databases">
        <title>The Coptis chinensis genome and diversification of protoberbering-type alkaloids.</title>
        <authorList>
            <person name="Wang B."/>
            <person name="Shu S."/>
            <person name="Song C."/>
            <person name="Liu Y."/>
        </authorList>
    </citation>
    <scope>NUCLEOTIDE SEQUENCE [LARGE SCALE GENOMIC DNA]</scope>
    <source>
        <strain evidence="3">HL-2020</strain>
        <tissue evidence="3">Leaf</tissue>
    </source>
</reference>
<evidence type="ECO:0000256" key="2">
    <source>
        <dbReference type="SAM" id="Phobius"/>
    </source>
</evidence>
<evidence type="ECO:0000313" key="4">
    <source>
        <dbReference type="Proteomes" id="UP000631114"/>
    </source>
</evidence>